<evidence type="ECO:0000313" key="1">
    <source>
        <dbReference type="EMBL" id="KAE9039485.1"/>
    </source>
</evidence>
<dbReference type="Proteomes" id="UP000435112">
    <property type="component" value="Unassembled WGS sequence"/>
</dbReference>
<accession>A0A6A3N5C5</accession>
<organism evidence="1 2">
    <name type="scientific">Phytophthora rubi</name>
    <dbReference type="NCBI Taxonomy" id="129364"/>
    <lineage>
        <taxon>Eukaryota</taxon>
        <taxon>Sar</taxon>
        <taxon>Stramenopiles</taxon>
        <taxon>Oomycota</taxon>
        <taxon>Peronosporomycetes</taxon>
        <taxon>Peronosporales</taxon>
        <taxon>Peronosporaceae</taxon>
        <taxon>Phytophthora</taxon>
    </lineage>
</organism>
<evidence type="ECO:0000313" key="2">
    <source>
        <dbReference type="Proteomes" id="UP000435112"/>
    </source>
</evidence>
<name>A0A6A3N5C5_9STRA</name>
<dbReference type="OrthoDB" id="102808at2759"/>
<comment type="caution">
    <text evidence="1">The sequence shown here is derived from an EMBL/GenBank/DDBJ whole genome shotgun (WGS) entry which is preliminary data.</text>
</comment>
<gene>
    <name evidence="1" type="ORF">PR002_g5477</name>
</gene>
<sequence>MSKIEAGTRATAGAGKVPALSLGTGRVRTPNAGVYCAVEAVCNVEATSEVAALPPAAGANCRSAAGIGVSGAEVPDTASGVLVAAGSMRDIPTPLDMVLALPDPEVAVDGLLETVEGTLDVVDTLVELPMSVDAAPGTWTPTCTVSAVVVR</sequence>
<protein>
    <submittedName>
        <fullName evidence="1">Uncharacterized protein</fullName>
    </submittedName>
</protein>
<dbReference type="EMBL" id="QXFU01000233">
    <property type="protein sequence ID" value="KAE9039485.1"/>
    <property type="molecule type" value="Genomic_DNA"/>
</dbReference>
<dbReference type="AlphaFoldDB" id="A0A6A3N5C5"/>
<proteinExistence type="predicted"/>
<reference evidence="1 2" key="1">
    <citation type="submission" date="2018-09" db="EMBL/GenBank/DDBJ databases">
        <title>Genomic investigation of the strawberry pathogen Phytophthora fragariae indicates pathogenicity is determined by transcriptional variation in three key races.</title>
        <authorList>
            <person name="Adams T.M."/>
            <person name="Armitage A.D."/>
            <person name="Sobczyk M.K."/>
            <person name="Bates H.J."/>
            <person name="Dunwell J.M."/>
            <person name="Nellist C.F."/>
            <person name="Harrison R.J."/>
        </authorList>
    </citation>
    <scope>NUCLEOTIDE SEQUENCE [LARGE SCALE GENOMIC DNA]</scope>
    <source>
        <strain evidence="1 2">SCRP324</strain>
    </source>
</reference>